<dbReference type="InterPro" id="IPR036640">
    <property type="entry name" value="ABC1_TM_sf"/>
</dbReference>
<dbReference type="PROSITE" id="PS50893">
    <property type="entry name" value="ABC_TRANSPORTER_2"/>
    <property type="match status" value="1"/>
</dbReference>
<accession>A0A931GXR7</accession>
<proteinExistence type="predicted"/>
<evidence type="ECO:0000256" key="4">
    <source>
        <dbReference type="ARBA" id="ARBA00022840"/>
    </source>
</evidence>
<name>A0A931GXR7_9CORY</name>
<evidence type="ECO:0000259" key="9">
    <source>
        <dbReference type="PROSITE" id="PS50929"/>
    </source>
</evidence>
<dbReference type="InterPro" id="IPR003593">
    <property type="entry name" value="AAA+_ATPase"/>
</dbReference>
<feature type="domain" description="ABC transmembrane type-1" evidence="9">
    <location>
        <begin position="29"/>
        <end position="282"/>
    </location>
</feature>
<feature type="transmembrane region" description="Helical" evidence="7">
    <location>
        <begin position="181"/>
        <end position="199"/>
    </location>
</feature>
<dbReference type="Gene3D" id="1.20.1560.10">
    <property type="entry name" value="ABC transporter type 1, transmembrane domain"/>
    <property type="match status" value="1"/>
</dbReference>
<dbReference type="InterPro" id="IPR014223">
    <property type="entry name" value="ABC_CydC/D"/>
</dbReference>
<comment type="caution">
    <text evidence="10">The sequence shown here is derived from an EMBL/GenBank/DDBJ whole genome shotgun (WGS) entry which is preliminary data.</text>
</comment>
<evidence type="ECO:0000256" key="3">
    <source>
        <dbReference type="ARBA" id="ARBA00022741"/>
    </source>
</evidence>
<keyword evidence="2 7" id="KW-0812">Transmembrane</keyword>
<keyword evidence="5 7" id="KW-1133">Transmembrane helix</keyword>
<evidence type="ECO:0000256" key="1">
    <source>
        <dbReference type="ARBA" id="ARBA00004651"/>
    </source>
</evidence>
<evidence type="ECO:0000256" key="7">
    <source>
        <dbReference type="SAM" id="Phobius"/>
    </source>
</evidence>
<protein>
    <submittedName>
        <fullName evidence="10">ATP-binding cassette subfamily C protein CydC</fullName>
    </submittedName>
</protein>
<evidence type="ECO:0000313" key="10">
    <source>
        <dbReference type="EMBL" id="MBG6122279.1"/>
    </source>
</evidence>
<dbReference type="PANTHER" id="PTHR24221:SF653">
    <property type="entry name" value="TRANSPORT ATP-BINDING PROTEIN CYDC"/>
    <property type="match status" value="1"/>
</dbReference>
<dbReference type="PROSITE" id="PS00211">
    <property type="entry name" value="ABC_TRANSPORTER_1"/>
    <property type="match status" value="1"/>
</dbReference>
<keyword evidence="6 7" id="KW-0472">Membrane</keyword>
<dbReference type="GO" id="GO:0034775">
    <property type="term" value="P:glutathione transmembrane transport"/>
    <property type="evidence" value="ECO:0007669"/>
    <property type="project" value="InterPro"/>
</dbReference>
<dbReference type="NCBIfam" id="TIGR02868">
    <property type="entry name" value="CydC"/>
    <property type="match status" value="1"/>
</dbReference>
<dbReference type="GO" id="GO:0034040">
    <property type="term" value="F:ATPase-coupled lipid transmembrane transporter activity"/>
    <property type="evidence" value="ECO:0007669"/>
    <property type="project" value="TreeGrafter"/>
</dbReference>
<evidence type="ECO:0000256" key="5">
    <source>
        <dbReference type="ARBA" id="ARBA00022989"/>
    </source>
</evidence>
<dbReference type="EMBL" id="JADOUE010000001">
    <property type="protein sequence ID" value="MBG6122279.1"/>
    <property type="molecule type" value="Genomic_DNA"/>
</dbReference>
<dbReference type="Pfam" id="PF00005">
    <property type="entry name" value="ABC_tran"/>
    <property type="match status" value="1"/>
</dbReference>
<gene>
    <name evidence="10" type="ORF">IW254_001248</name>
</gene>
<feature type="transmembrane region" description="Helical" evidence="7">
    <location>
        <begin position="155"/>
        <end position="175"/>
    </location>
</feature>
<dbReference type="InterPro" id="IPR011527">
    <property type="entry name" value="ABC1_TM_dom"/>
</dbReference>
<keyword evidence="4 10" id="KW-0067">ATP-binding</keyword>
<evidence type="ECO:0000259" key="8">
    <source>
        <dbReference type="PROSITE" id="PS50893"/>
    </source>
</evidence>
<dbReference type="InterPro" id="IPR027417">
    <property type="entry name" value="P-loop_NTPase"/>
</dbReference>
<feature type="domain" description="ABC transporter" evidence="8">
    <location>
        <begin position="343"/>
        <end position="533"/>
    </location>
</feature>
<dbReference type="GO" id="GO:0005524">
    <property type="term" value="F:ATP binding"/>
    <property type="evidence" value="ECO:0007669"/>
    <property type="project" value="UniProtKB-KW"/>
</dbReference>
<dbReference type="Gene3D" id="3.40.50.300">
    <property type="entry name" value="P-loop containing nucleotide triphosphate hydrolases"/>
    <property type="match status" value="1"/>
</dbReference>
<dbReference type="InterPro" id="IPR003439">
    <property type="entry name" value="ABC_transporter-like_ATP-bd"/>
</dbReference>
<feature type="transmembrane region" description="Helical" evidence="7">
    <location>
        <begin position="25"/>
        <end position="50"/>
    </location>
</feature>
<comment type="subcellular location">
    <subcellularLocation>
        <location evidence="1">Cell membrane</location>
        <topology evidence="1">Multi-pass membrane protein</topology>
    </subcellularLocation>
</comment>
<evidence type="ECO:0000313" key="11">
    <source>
        <dbReference type="Proteomes" id="UP000658613"/>
    </source>
</evidence>
<dbReference type="AlphaFoldDB" id="A0A931GXR7"/>
<dbReference type="GO" id="GO:0045454">
    <property type="term" value="P:cell redox homeostasis"/>
    <property type="evidence" value="ECO:0007669"/>
    <property type="project" value="InterPro"/>
</dbReference>
<evidence type="ECO:0000256" key="2">
    <source>
        <dbReference type="ARBA" id="ARBA00022692"/>
    </source>
</evidence>
<sequence length="537" mass="56415">MKSLTASVRTLARLLRLAGVRPRDLVSPIIAGSITLLAALSLTVVSGWLITRAWEMPPVLDLSIAVTSVRALGISRAVFRYLDRLVSHRLALDALTTLRARIYDAQAAELSYGAVPPYGSPNESQHASQHLTRAEAQTRLVADTERITDFIVRSVVPAGVAAVLTVAATVFAFILSPAAGAVMLAGFAVTGGLVPALAARAARSSRLIESEAAFLAALDSVLTDRVEYAAAGRADNQIEYATAQSREASRAWVDATRPEATAAALQAWATGLTALGVLWVAVSHYATAGGDPTWVGMLVMLPLAAFEAHGPLPAAAIHADAASRSANRLERLIDAAGESELGGGESSISKCSVKALETIHGDTVWDFELEPGQRMLVRGPSGCGKTTMLATVAGLLPPAGGTVSAPRSARFFAEDAWVFATTIRENLTVANPQASDELMCEALAAVGLDFELSFMLHDGADSLSSGQRRRLLLARALVSEAELLLLDEPFAHLSPDDAAAFQDILMRSPLPGARAQRSVIAVTHTDGPVGVEIFPAP</sequence>
<dbReference type="SUPFAM" id="SSF52540">
    <property type="entry name" value="P-loop containing nucleoside triphosphate hydrolases"/>
    <property type="match status" value="1"/>
</dbReference>
<evidence type="ECO:0000256" key="6">
    <source>
        <dbReference type="ARBA" id="ARBA00023136"/>
    </source>
</evidence>
<dbReference type="Proteomes" id="UP000658613">
    <property type="component" value="Unassembled WGS sequence"/>
</dbReference>
<dbReference type="SUPFAM" id="SSF90123">
    <property type="entry name" value="ABC transporter transmembrane region"/>
    <property type="match status" value="1"/>
</dbReference>
<dbReference type="InterPro" id="IPR039421">
    <property type="entry name" value="Type_1_exporter"/>
</dbReference>
<keyword evidence="11" id="KW-1185">Reference proteome</keyword>
<dbReference type="PANTHER" id="PTHR24221">
    <property type="entry name" value="ATP-BINDING CASSETTE SUB-FAMILY B"/>
    <property type="match status" value="1"/>
</dbReference>
<dbReference type="InterPro" id="IPR017871">
    <property type="entry name" value="ABC_transporter-like_CS"/>
</dbReference>
<keyword evidence="3" id="KW-0547">Nucleotide-binding</keyword>
<dbReference type="GO" id="GO:0016887">
    <property type="term" value="F:ATP hydrolysis activity"/>
    <property type="evidence" value="ECO:0007669"/>
    <property type="project" value="InterPro"/>
</dbReference>
<dbReference type="SMART" id="SM00382">
    <property type="entry name" value="AAA"/>
    <property type="match status" value="1"/>
</dbReference>
<organism evidence="10 11">
    <name type="scientific">Corynebacterium aquatimens</name>
    <dbReference type="NCBI Taxonomy" id="1190508"/>
    <lineage>
        <taxon>Bacteria</taxon>
        <taxon>Bacillati</taxon>
        <taxon>Actinomycetota</taxon>
        <taxon>Actinomycetes</taxon>
        <taxon>Mycobacteriales</taxon>
        <taxon>Corynebacteriaceae</taxon>
        <taxon>Corynebacterium</taxon>
    </lineage>
</organism>
<reference evidence="10" key="1">
    <citation type="submission" date="2020-11" db="EMBL/GenBank/DDBJ databases">
        <title>Sequencing the genomes of 1000 actinobacteria strains.</title>
        <authorList>
            <person name="Klenk H.-P."/>
        </authorList>
    </citation>
    <scope>NUCLEOTIDE SEQUENCE</scope>
    <source>
        <strain evidence="10">DSM 45632</strain>
    </source>
</reference>
<dbReference type="GO" id="GO:0005886">
    <property type="term" value="C:plasma membrane"/>
    <property type="evidence" value="ECO:0007669"/>
    <property type="project" value="UniProtKB-SubCell"/>
</dbReference>
<dbReference type="PROSITE" id="PS50929">
    <property type="entry name" value="ABC_TM1F"/>
    <property type="match status" value="1"/>
</dbReference>
<dbReference type="GO" id="GO:0140359">
    <property type="term" value="F:ABC-type transporter activity"/>
    <property type="evidence" value="ECO:0007669"/>
    <property type="project" value="InterPro"/>
</dbReference>